<dbReference type="GeneID" id="136086006"/>
<proteinExistence type="predicted"/>
<evidence type="ECO:0000313" key="2">
    <source>
        <dbReference type="Proteomes" id="UP001652625"/>
    </source>
</evidence>
<dbReference type="Proteomes" id="UP001652625">
    <property type="component" value="Chromosome 10"/>
</dbReference>
<feature type="signal peptide" evidence="1">
    <location>
        <begin position="1"/>
        <end position="26"/>
    </location>
</feature>
<sequence length="136" mass="15723">MELPAKTFYFFFFIVSLHALISSLHASIVIVEKIPIQNDDEQRLNNSITTHLHTFLPYTKTKVPMKQCNNDIHNCLQSKTSKKNKCLKKFRKCSSKHCSAKECFINARKCTIEVETLQKVLKCIRTLKTCIKKKGC</sequence>
<evidence type="ECO:0000313" key="3">
    <source>
        <dbReference type="RefSeq" id="XP_065664244.1"/>
    </source>
</evidence>
<keyword evidence="1" id="KW-0732">Signal</keyword>
<keyword evidence="2" id="KW-1185">Reference proteome</keyword>
<reference evidence="3" key="1">
    <citation type="submission" date="2025-08" db="UniProtKB">
        <authorList>
            <consortium name="RefSeq"/>
        </authorList>
    </citation>
    <scope>IDENTIFICATION</scope>
</reference>
<name>A0ABM4CQV1_HYDVU</name>
<protein>
    <submittedName>
        <fullName evidence="3">Uncharacterized protein LOC136086006</fullName>
    </submittedName>
</protein>
<gene>
    <name evidence="3" type="primary">LOC136086006</name>
</gene>
<dbReference type="RefSeq" id="XP_065664244.1">
    <property type="nucleotide sequence ID" value="XM_065808172.1"/>
</dbReference>
<feature type="chain" id="PRO_5046646691" evidence="1">
    <location>
        <begin position="27"/>
        <end position="136"/>
    </location>
</feature>
<organism evidence="2 3">
    <name type="scientific">Hydra vulgaris</name>
    <name type="common">Hydra</name>
    <name type="synonym">Hydra attenuata</name>
    <dbReference type="NCBI Taxonomy" id="6087"/>
    <lineage>
        <taxon>Eukaryota</taxon>
        <taxon>Metazoa</taxon>
        <taxon>Cnidaria</taxon>
        <taxon>Hydrozoa</taxon>
        <taxon>Hydroidolina</taxon>
        <taxon>Anthoathecata</taxon>
        <taxon>Aplanulata</taxon>
        <taxon>Hydridae</taxon>
        <taxon>Hydra</taxon>
    </lineage>
</organism>
<accession>A0ABM4CQV1</accession>
<evidence type="ECO:0000256" key="1">
    <source>
        <dbReference type="SAM" id="SignalP"/>
    </source>
</evidence>